<dbReference type="Pfam" id="PF07690">
    <property type="entry name" value="MFS_1"/>
    <property type="match status" value="1"/>
</dbReference>
<evidence type="ECO:0000256" key="2">
    <source>
        <dbReference type="ARBA" id="ARBA00022448"/>
    </source>
</evidence>
<gene>
    <name evidence="9" type="ORF">I8752_07990</name>
</gene>
<dbReference type="Gene3D" id="1.20.1250.20">
    <property type="entry name" value="MFS general substrate transporter like domains"/>
    <property type="match status" value="1"/>
</dbReference>
<feature type="transmembrane region" description="Helical" evidence="7">
    <location>
        <begin position="151"/>
        <end position="173"/>
    </location>
</feature>
<evidence type="ECO:0000256" key="4">
    <source>
        <dbReference type="ARBA" id="ARBA00022692"/>
    </source>
</evidence>
<dbReference type="SUPFAM" id="SSF103473">
    <property type="entry name" value="MFS general substrate transporter"/>
    <property type="match status" value="1"/>
</dbReference>
<feature type="transmembrane region" description="Helical" evidence="7">
    <location>
        <begin position="193"/>
        <end position="211"/>
    </location>
</feature>
<proteinExistence type="predicted"/>
<accession>A0A8J7LEN2</accession>
<organism evidence="9 10">
    <name type="scientific">Dendronalium phyllosphericum CENA369</name>
    <dbReference type="NCBI Taxonomy" id="1725256"/>
    <lineage>
        <taxon>Bacteria</taxon>
        <taxon>Bacillati</taxon>
        <taxon>Cyanobacteriota</taxon>
        <taxon>Cyanophyceae</taxon>
        <taxon>Nostocales</taxon>
        <taxon>Nostocaceae</taxon>
        <taxon>Dendronalium</taxon>
        <taxon>Dendronalium phyllosphericum</taxon>
    </lineage>
</organism>
<keyword evidence="6 7" id="KW-0472">Membrane</keyword>
<keyword evidence="2" id="KW-0813">Transport</keyword>
<name>A0A8J7LEN2_9NOST</name>
<keyword evidence="5 7" id="KW-1133">Transmembrane helix</keyword>
<evidence type="ECO:0000256" key="6">
    <source>
        <dbReference type="ARBA" id="ARBA00023136"/>
    </source>
</evidence>
<dbReference type="InterPro" id="IPR036259">
    <property type="entry name" value="MFS_trans_sf"/>
</dbReference>
<evidence type="ECO:0000313" key="9">
    <source>
        <dbReference type="EMBL" id="MBH8572959.1"/>
    </source>
</evidence>
<dbReference type="InterPro" id="IPR020846">
    <property type="entry name" value="MFS_dom"/>
</dbReference>
<comment type="subcellular location">
    <subcellularLocation>
        <location evidence="1">Cell membrane</location>
        <topology evidence="1">Multi-pass membrane protein</topology>
    </subcellularLocation>
</comment>
<dbReference type="InterPro" id="IPR011701">
    <property type="entry name" value="MFS"/>
</dbReference>
<keyword evidence="4 7" id="KW-0812">Transmembrane</keyword>
<feature type="domain" description="Major facilitator superfamily (MFS) profile" evidence="8">
    <location>
        <begin position="243"/>
        <end position="425"/>
    </location>
</feature>
<dbReference type="PANTHER" id="PTHR43266">
    <property type="entry name" value="MACROLIDE-EFFLUX PROTEIN"/>
    <property type="match status" value="1"/>
</dbReference>
<feature type="transmembrane region" description="Helical" evidence="7">
    <location>
        <begin position="243"/>
        <end position="268"/>
    </location>
</feature>
<feature type="transmembrane region" description="Helical" evidence="7">
    <location>
        <begin position="280"/>
        <end position="297"/>
    </location>
</feature>
<dbReference type="GO" id="GO:0005886">
    <property type="term" value="C:plasma membrane"/>
    <property type="evidence" value="ECO:0007669"/>
    <property type="project" value="UniProtKB-SubCell"/>
</dbReference>
<feature type="transmembrane region" description="Helical" evidence="7">
    <location>
        <begin position="395"/>
        <end position="414"/>
    </location>
</feature>
<reference evidence="9 10" key="1">
    <citation type="journal article" date="2021" name="Int. J. Syst. Evol. Microbiol.">
        <title>Amazonocrinis nigriterrae gen. nov., sp. nov., Atlanticothrix silvestris gen. nov., sp. nov. and Dendronalium phyllosphericum gen. nov., sp. nov., nostocacean cyanobacteria from Brazilian environments.</title>
        <authorList>
            <person name="Alvarenga D.O."/>
            <person name="Andreote A.P.D."/>
            <person name="Branco L.H.Z."/>
            <person name="Delbaje E."/>
            <person name="Cruz R.B."/>
            <person name="Varani A.M."/>
            <person name="Fiore M.F."/>
        </authorList>
    </citation>
    <scope>NUCLEOTIDE SEQUENCE [LARGE SCALE GENOMIC DNA]</scope>
    <source>
        <strain evidence="9 10">CENA369</strain>
    </source>
</reference>
<dbReference type="PANTHER" id="PTHR43266:SF2">
    <property type="entry name" value="MAJOR FACILITATOR SUPERFAMILY (MFS) PROFILE DOMAIN-CONTAINING PROTEIN"/>
    <property type="match status" value="1"/>
</dbReference>
<feature type="transmembrane region" description="Helical" evidence="7">
    <location>
        <begin position="120"/>
        <end position="139"/>
    </location>
</feature>
<evidence type="ECO:0000259" key="8">
    <source>
        <dbReference type="PROSITE" id="PS50850"/>
    </source>
</evidence>
<comment type="caution">
    <text evidence="9">The sequence shown here is derived from an EMBL/GenBank/DDBJ whole genome shotgun (WGS) entry which is preliminary data.</text>
</comment>
<dbReference type="EMBL" id="JAECZA010000021">
    <property type="protein sequence ID" value="MBH8572959.1"/>
    <property type="molecule type" value="Genomic_DNA"/>
</dbReference>
<dbReference type="PROSITE" id="PS50850">
    <property type="entry name" value="MFS"/>
    <property type="match status" value="1"/>
</dbReference>
<dbReference type="CDD" id="cd06173">
    <property type="entry name" value="MFS_MefA_like"/>
    <property type="match status" value="1"/>
</dbReference>
<feature type="transmembrane region" description="Helical" evidence="7">
    <location>
        <begin position="309"/>
        <end position="326"/>
    </location>
</feature>
<evidence type="ECO:0000256" key="3">
    <source>
        <dbReference type="ARBA" id="ARBA00022475"/>
    </source>
</evidence>
<dbReference type="AlphaFoldDB" id="A0A8J7LEN2"/>
<dbReference type="GO" id="GO:0022857">
    <property type="term" value="F:transmembrane transporter activity"/>
    <property type="evidence" value="ECO:0007669"/>
    <property type="project" value="InterPro"/>
</dbReference>
<keyword evidence="10" id="KW-1185">Reference proteome</keyword>
<feature type="transmembrane region" description="Helical" evidence="7">
    <location>
        <begin position="23"/>
        <end position="44"/>
    </location>
</feature>
<sequence length="425" mass="46052">MFPTEPAAVNNGFGALLKNRSFILLWIGQLISQLADKVFFLMLVDLVVDKNSSYLPPAGVAQESMYPILMVAFTIPAVLFGSAGGVFVDRLPKKLIMVGSDVLRGLLTIALAFLPRDFYALFLITFGVSTVTQFFAPAEQAAIPLLVRRENLIAANALFTSTMMGALIVGFLLGDPLLSLAETGIAKEYGRELVVALLYLLSAVSMLPIHFRDQKLASEVKGDRIDLWADLKEGLRYLKKNRLVLNAMLQITVLYCVFAALMVLALPLAEKFALEGKQSGRFIAAVGIGIVIGAGILGHWGDKTHRKPLPLIGFLGMALILVLVAFTKTQVLALGFCILLGVSGSLIGVPMQTLVQQQTPPIMHGKVFGFQNHAVNIALSAPLAITGWLNQEFGLRIVLVAMSLIVAAVGVWAWQNTRRVLQDVI</sequence>
<feature type="transmembrane region" description="Helical" evidence="7">
    <location>
        <begin position="64"/>
        <end position="88"/>
    </location>
</feature>
<keyword evidence="3" id="KW-1003">Cell membrane</keyword>
<evidence type="ECO:0000256" key="5">
    <source>
        <dbReference type="ARBA" id="ARBA00022989"/>
    </source>
</evidence>
<feature type="transmembrane region" description="Helical" evidence="7">
    <location>
        <begin position="332"/>
        <end position="355"/>
    </location>
</feature>
<dbReference type="Proteomes" id="UP000662314">
    <property type="component" value="Unassembled WGS sequence"/>
</dbReference>
<evidence type="ECO:0000256" key="1">
    <source>
        <dbReference type="ARBA" id="ARBA00004651"/>
    </source>
</evidence>
<evidence type="ECO:0000256" key="7">
    <source>
        <dbReference type="SAM" id="Phobius"/>
    </source>
</evidence>
<dbReference type="RefSeq" id="WP_214431781.1">
    <property type="nucleotide sequence ID" value="NZ_CAWPUQ010000113.1"/>
</dbReference>
<evidence type="ECO:0000313" key="10">
    <source>
        <dbReference type="Proteomes" id="UP000662314"/>
    </source>
</evidence>
<protein>
    <submittedName>
        <fullName evidence="9">MFS transporter</fullName>
    </submittedName>
</protein>